<dbReference type="AlphaFoldDB" id="A0A1M5CB78"/>
<organism evidence="1 2">
    <name type="scientific">Kaistia soli DSM 19436</name>
    <dbReference type="NCBI Taxonomy" id="1122133"/>
    <lineage>
        <taxon>Bacteria</taxon>
        <taxon>Pseudomonadati</taxon>
        <taxon>Pseudomonadota</taxon>
        <taxon>Alphaproteobacteria</taxon>
        <taxon>Hyphomicrobiales</taxon>
        <taxon>Kaistiaceae</taxon>
        <taxon>Kaistia</taxon>
    </lineage>
</organism>
<proteinExistence type="predicted"/>
<dbReference type="STRING" id="1122133.SAMN02745157_2286"/>
<accession>A0A1M5CB78</accession>
<name>A0A1M5CB78_9HYPH</name>
<evidence type="ECO:0000313" key="1">
    <source>
        <dbReference type="EMBL" id="SHF51975.1"/>
    </source>
</evidence>
<keyword evidence="2" id="KW-1185">Reference proteome</keyword>
<gene>
    <name evidence="1" type="ORF">SAMN02745157_2286</name>
</gene>
<protein>
    <submittedName>
        <fullName evidence="1">Uncharacterized protein</fullName>
    </submittedName>
</protein>
<dbReference type="Proteomes" id="UP000184485">
    <property type="component" value="Unassembled WGS sequence"/>
</dbReference>
<evidence type="ECO:0000313" key="2">
    <source>
        <dbReference type="Proteomes" id="UP000184485"/>
    </source>
</evidence>
<sequence length="149" mass="16225">MLVFSNRLPEQMNPMPVRNDMSIWRGNNAPALVWTLPEEIPITGSAFFLTIGASGSLLVAKDTTSGSLLIDPTSRELRWDYTTAESRLIPAGQIAEYEIERHTAGVEITEIYGFMTGLGGLNTDASPSEGGSLDFSNSDNSNLQLMGWI</sequence>
<dbReference type="EMBL" id="FQUP01000002">
    <property type="protein sequence ID" value="SHF51975.1"/>
    <property type="molecule type" value="Genomic_DNA"/>
</dbReference>
<reference evidence="1 2" key="1">
    <citation type="submission" date="2016-11" db="EMBL/GenBank/DDBJ databases">
        <authorList>
            <person name="Jaros S."/>
            <person name="Januszkiewicz K."/>
            <person name="Wedrychowicz H."/>
        </authorList>
    </citation>
    <scope>NUCLEOTIDE SEQUENCE [LARGE SCALE GENOMIC DNA]</scope>
    <source>
        <strain evidence="1 2">DSM 19436</strain>
    </source>
</reference>